<accession>A0A1H9VTW6</accession>
<gene>
    <name evidence="7" type="ORF">SAMN05518684_11298</name>
</gene>
<sequence>MKLKIIRKGIIGRRIIKTAIAIFITSFICLALGLPAIFAVITAIVTVEPTTHDSIRKGMERFPASAIGAGLAAGSVYLFGESPLSYTLAGALTIIFCQKLKLHSGTLVAALTAVAMIPDLHGDLFYSFLIRLGTTSIGLLVSTSVNVLILPADYLSKIKKRHKNHIKNMKYILSGTLEEIINNKEHIRQCTFDANPYDLLKRELSHTQQLIEYQRKELKYHRFKITKYRELVSLKKTADYLQRAGLHLGNLHFLPKTMKLSDYERRLIKLTRAEFSHMLSHMDEPLKDDYIRLIDELNNHLRYEFSISRPVKKYNYEHQLSEKIILFYELIALQDLFEDLHHHLLHTQDKKYNPAD</sequence>
<feature type="transmembrane region" description="Helical" evidence="6">
    <location>
        <begin position="20"/>
        <end position="47"/>
    </location>
</feature>
<name>A0A1H9VTW6_9BACI</name>
<keyword evidence="3 6" id="KW-0812">Transmembrane</keyword>
<feature type="transmembrane region" description="Helical" evidence="6">
    <location>
        <begin position="62"/>
        <end position="80"/>
    </location>
</feature>
<keyword evidence="4 6" id="KW-1133">Transmembrane helix</keyword>
<dbReference type="AlphaFoldDB" id="A0A1H9VTW6"/>
<protein>
    <submittedName>
        <fullName evidence="7">Uncharacterized membrane protein YgaE, UPF0421/DUF939 family</fullName>
    </submittedName>
</protein>
<evidence type="ECO:0000256" key="3">
    <source>
        <dbReference type="ARBA" id="ARBA00022692"/>
    </source>
</evidence>
<evidence type="ECO:0000256" key="6">
    <source>
        <dbReference type="SAM" id="Phobius"/>
    </source>
</evidence>
<keyword evidence="8" id="KW-1185">Reference proteome</keyword>
<dbReference type="STRING" id="1601833.SAMN05518684_11298"/>
<evidence type="ECO:0000256" key="4">
    <source>
        <dbReference type="ARBA" id="ARBA00022989"/>
    </source>
</evidence>
<evidence type="ECO:0000256" key="2">
    <source>
        <dbReference type="ARBA" id="ARBA00022475"/>
    </source>
</evidence>
<dbReference type="RefSeq" id="WP_093053850.1">
    <property type="nucleotide sequence ID" value="NZ_FOGT01000012.1"/>
</dbReference>
<proteinExistence type="predicted"/>
<dbReference type="Proteomes" id="UP000198571">
    <property type="component" value="Unassembled WGS sequence"/>
</dbReference>
<feature type="transmembrane region" description="Helical" evidence="6">
    <location>
        <begin position="124"/>
        <end position="150"/>
    </location>
</feature>
<dbReference type="EMBL" id="FOGT01000012">
    <property type="protein sequence ID" value="SES25032.1"/>
    <property type="molecule type" value="Genomic_DNA"/>
</dbReference>
<keyword evidence="5 6" id="KW-0472">Membrane</keyword>
<evidence type="ECO:0000313" key="7">
    <source>
        <dbReference type="EMBL" id="SES25032.1"/>
    </source>
</evidence>
<evidence type="ECO:0000313" key="8">
    <source>
        <dbReference type="Proteomes" id="UP000198571"/>
    </source>
</evidence>
<dbReference type="OrthoDB" id="2690036at2"/>
<reference evidence="8" key="1">
    <citation type="submission" date="2016-10" db="EMBL/GenBank/DDBJ databases">
        <authorList>
            <person name="Varghese N."/>
            <person name="Submissions S."/>
        </authorList>
    </citation>
    <scope>NUCLEOTIDE SEQUENCE [LARGE SCALE GENOMIC DNA]</scope>
    <source>
        <strain evidence="8">S9</strain>
    </source>
</reference>
<dbReference type="GO" id="GO:0005886">
    <property type="term" value="C:plasma membrane"/>
    <property type="evidence" value="ECO:0007669"/>
    <property type="project" value="UniProtKB-SubCell"/>
</dbReference>
<feature type="transmembrane region" description="Helical" evidence="6">
    <location>
        <begin position="100"/>
        <end position="118"/>
    </location>
</feature>
<comment type="subcellular location">
    <subcellularLocation>
        <location evidence="1">Cell membrane</location>
        <topology evidence="1">Multi-pass membrane protein</topology>
    </subcellularLocation>
</comment>
<organism evidence="7 8">
    <name type="scientific">Salipaludibacillus aurantiacus</name>
    <dbReference type="NCBI Taxonomy" id="1601833"/>
    <lineage>
        <taxon>Bacteria</taxon>
        <taxon>Bacillati</taxon>
        <taxon>Bacillota</taxon>
        <taxon>Bacilli</taxon>
        <taxon>Bacillales</taxon>
        <taxon>Bacillaceae</taxon>
    </lineage>
</organism>
<dbReference type="InterPro" id="IPR010343">
    <property type="entry name" value="ArAE_1"/>
</dbReference>
<keyword evidence="2" id="KW-1003">Cell membrane</keyword>
<evidence type="ECO:0000256" key="1">
    <source>
        <dbReference type="ARBA" id="ARBA00004651"/>
    </source>
</evidence>
<evidence type="ECO:0000256" key="5">
    <source>
        <dbReference type="ARBA" id="ARBA00023136"/>
    </source>
</evidence>
<dbReference type="Pfam" id="PF06081">
    <property type="entry name" value="ArAE_1"/>
    <property type="match status" value="1"/>
</dbReference>